<feature type="region of interest" description="Disordered" evidence="1">
    <location>
        <begin position="51"/>
        <end position="133"/>
    </location>
</feature>
<name>A0A9P5MX30_9AGAM</name>
<sequence>MSTHTHPLSITLVDNGEARGVRFDDECVLIPGPQPRSRMPKLLARPSSFIFKRRHSSQDPHSPSPASPRDYDAPQTPISPRSALSRKHSLNAGSPPPPSIQRRSSLPPPSRSPHLRRANTTTATSSSLPSTPLVTIPLRPCCPNCFSATESAALQGDNWIESFSRPVRRRRSVSTDNRPCPPHLVATTSGAAIQWSTAGEGPSTPTSSSSSSVFRSVVVDEADEKAGHTDEVVVSGSDGQGINKVRKDFDRLSVRDPGDDVLPPLLSRHKHKPWLSPIPSNNPSVDDLSPARAVSEEVDSSPESDSVSPASSPTPPTPSSSVAPTPASSPTISYAAPPPTRGRGSSSPSMPGSFRIPKGAALLRAGSDILRGVSVLGSSPV</sequence>
<reference evidence="2" key="2">
    <citation type="journal article" date="2020" name="Nat. Commun.">
        <title>Large-scale genome sequencing of mycorrhizal fungi provides insights into the early evolution of symbiotic traits.</title>
        <authorList>
            <person name="Miyauchi S."/>
            <person name="Kiss E."/>
            <person name="Kuo A."/>
            <person name="Drula E."/>
            <person name="Kohler A."/>
            <person name="Sanchez-Garcia M."/>
            <person name="Morin E."/>
            <person name="Andreopoulos B."/>
            <person name="Barry K.W."/>
            <person name="Bonito G."/>
            <person name="Buee M."/>
            <person name="Carver A."/>
            <person name="Chen C."/>
            <person name="Cichocki N."/>
            <person name="Clum A."/>
            <person name="Culley D."/>
            <person name="Crous P.W."/>
            <person name="Fauchery L."/>
            <person name="Girlanda M."/>
            <person name="Hayes R.D."/>
            <person name="Keri Z."/>
            <person name="LaButti K."/>
            <person name="Lipzen A."/>
            <person name="Lombard V."/>
            <person name="Magnuson J."/>
            <person name="Maillard F."/>
            <person name="Murat C."/>
            <person name="Nolan M."/>
            <person name="Ohm R.A."/>
            <person name="Pangilinan J."/>
            <person name="Pereira M.F."/>
            <person name="Perotto S."/>
            <person name="Peter M."/>
            <person name="Pfister S."/>
            <person name="Riley R."/>
            <person name="Sitrit Y."/>
            <person name="Stielow J.B."/>
            <person name="Szollosi G."/>
            <person name="Zifcakova L."/>
            <person name="Stursova M."/>
            <person name="Spatafora J.W."/>
            <person name="Tedersoo L."/>
            <person name="Vaario L.M."/>
            <person name="Yamada A."/>
            <person name="Yan M."/>
            <person name="Wang P."/>
            <person name="Xu J."/>
            <person name="Bruns T."/>
            <person name="Baldrian P."/>
            <person name="Vilgalys R."/>
            <person name="Dunand C."/>
            <person name="Henrissat B."/>
            <person name="Grigoriev I.V."/>
            <person name="Hibbett D."/>
            <person name="Nagy L.G."/>
            <person name="Martin F.M."/>
        </authorList>
    </citation>
    <scope>NUCLEOTIDE SEQUENCE</scope>
    <source>
        <strain evidence="2">Prilba</strain>
    </source>
</reference>
<dbReference type="OrthoDB" id="3269282at2759"/>
<gene>
    <name evidence="2" type="ORF">DFH94DRAFT_430355</name>
</gene>
<evidence type="ECO:0000313" key="2">
    <source>
        <dbReference type="EMBL" id="KAF8480826.1"/>
    </source>
</evidence>
<dbReference type="Proteomes" id="UP000759537">
    <property type="component" value="Unassembled WGS sequence"/>
</dbReference>
<keyword evidence="3" id="KW-1185">Reference proteome</keyword>
<dbReference type="AlphaFoldDB" id="A0A9P5MX30"/>
<feature type="region of interest" description="Disordered" evidence="1">
    <location>
        <begin position="224"/>
        <end position="243"/>
    </location>
</feature>
<evidence type="ECO:0000313" key="3">
    <source>
        <dbReference type="Proteomes" id="UP000759537"/>
    </source>
</evidence>
<feature type="compositionally biased region" description="Low complexity" evidence="1">
    <location>
        <begin position="120"/>
        <end position="133"/>
    </location>
</feature>
<accession>A0A9P5MX30</accession>
<dbReference type="EMBL" id="WHVB01000007">
    <property type="protein sequence ID" value="KAF8480826.1"/>
    <property type="molecule type" value="Genomic_DNA"/>
</dbReference>
<protein>
    <submittedName>
        <fullName evidence="2">Uncharacterized protein</fullName>
    </submittedName>
</protein>
<feature type="compositionally biased region" description="Low complexity" evidence="1">
    <location>
        <begin position="319"/>
        <end position="355"/>
    </location>
</feature>
<feature type="region of interest" description="Disordered" evidence="1">
    <location>
        <begin position="253"/>
        <end position="356"/>
    </location>
</feature>
<comment type="caution">
    <text evidence="2">The sequence shown here is derived from an EMBL/GenBank/DDBJ whole genome shotgun (WGS) entry which is preliminary data.</text>
</comment>
<reference evidence="2" key="1">
    <citation type="submission" date="2019-10" db="EMBL/GenBank/DDBJ databases">
        <authorList>
            <consortium name="DOE Joint Genome Institute"/>
            <person name="Kuo A."/>
            <person name="Miyauchi S."/>
            <person name="Kiss E."/>
            <person name="Drula E."/>
            <person name="Kohler A."/>
            <person name="Sanchez-Garcia M."/>
            <person name="Andreopoulos B."/>
            <person name="Barry K.W."/>
            <person name="Bonito G."/>
            <person name="Buee M."/>
            <person name="Carver A."/>
            <person name="Chen C."/>
            <person name="Cichocki N."/>
            <person name="Clum A."/>
            <person name="Culley D."/>
            <person name="Crous P.W."/>
            <person name="Fauchery L."/>
            <person name="Girlanda M."/>
            <person name="Hayes R."/>
            <person name="Keri Z."/>
            <person name="LaButti K."/>
            <person name="Lipzen A."/>
            <person name="Lombard V."/>
            <person name="Magnuson J."/>
            <person name="Maillard F."/>
            <person name="Morin E."/>
            <person name="Murat C."/>
            <person name="Nolan M."/>
            <person name="Ohm R."/>
            <person name="Pangilinan J."/>
            <person name="Pereira M."/>
            <person name="Perotto S."/>
            <person name="Peter M."/>
            <person name="Riley R."/>
            <person name="Sitrit Y."/>
            <person name="Stielow B."/>
            <person name="Szollosi G."/>
            <person name="Zifcakova L."/>
            <person name="Stursova M."/>
            <person name="Spatafora J.W."/>
            <person name="Tedersoo L."/>
            <person name="Vaario L.-M."/>
            <person name="Yamada A."/>
            <person name="Yan M."/>
            <person name="Wang P."/>
            <person name="Xu J."/>
            <person name="Bruns T."/>
            <person name="Baldrian P."/>
            <person name="Vilgalys R."/>
            <person name="Henrissat B."/>
            <person name="Grigoriev I.V."/>
            <person name="Hibbett D."/>
            <person name="Nagy L.G."/>
            <person name="Martin F.M."/>
        </authorList>
    </citation>
    <scope>NUCLEOTIDE SEQUENCE</scope>
    <source>
        <strain evidence="2">Prilba</strain>
    </source>
</reference>
<proteinExistence type="predicted"/>
<organism evidence="2 3">
    <name type="scientific">Russula ochroleuca</name>
    <dbReference type="NCBI Taxonomy" id="152965"/>
    <lineage>
        <taxon>Eukaryota</taxon>
        <taxon>Fungi</taxon>
        <taxon>Dikarya</taxon>
        <taxon>Basidiomycota</taxon>
        <taxon>Agaricomycotina</taxon>
        <taxon>Agaricomycetes</taxon>
        <taxon>Russulales</taxon>
        <taxon>Russulaceae</taxon>
        <taxon>Russula</taxon>
    </lineage>
</organism>
<evidence type="ECO:0000256" key="1">
    <source>
        <dbReference type="SAM" id="MobiDB-lite"/>
    </source>
</evidence>